<dbReference type="PANTHER" id="PTHR37313:SF2">
    <property type="entry name" value="UPF0749 PROTEIN YLXX"/>
    <property type="match status" value="1"/>
</dbReference>
<reference evidence="5 6" key="1">
    <citation type="journal article" date="2009" name="Stand. Genomic Sci.">
        <title>Complete genome sequence of Kytococcus sedentarius type strain (541).</title>
        <authorList>
            <person name="Sims D."/>
            <person name="Brettin T."/>
            <person name="Detter J.C."/>
            <person name="Han C."/>
            <person name="Lapidus A."/>
            <person name="Copeland A."/>
            <person name="Glavina Del Rio T."/>
            <person name="Nolan M."/>
            <person name="Chen F."/>
            <person name="Lucas S."/>
            <person name="Tice H."/>
            <person name="Cheng J.F."/>
            <person name="Bruce D."/>
            <person name="Goodwin L."/>
            <person name="Pitluck S."/>
            <person name="Ovchinnikova G."/>
            <person name="Pati A."/>
            <person name="Ivanova N."/>
            <person name="Mavrommatis K."/>
            <person name="Chen A."/>
            <person name="Palaniappan K."/>
            <person name="D'haeseleer P."/>
            <person name="Chain P."/>
            <person name="Bristow J."/>
            <person name="Eisen J.A."/>
            <person name="Markowitz V."/>
            <person name="Hugenholtz P."/>
            <person name="Schneider S."/>
            <person name="Goker M."/>
            <person name="Pukall R."/>
            <person name="Kyrpides N.C."/>
            <person name="Klenk H.P."/>
        </authorList>
    </citation>
    <scope>NUCLEOTIDE SEQUENCE [LARGE SCALE GENOMIC DNA]</scope>
    <source>
        <strain evidence="6">ATCC 14392 / DSM 20547 / JCM 11482 / CCUG 33030 / NBRC 15357 / NCTC 11040 / CCM 314 / 541</strain>
    </source>
</reference>
<dbReference type="eggNOG" id="COG3879">
    <property type="taxonomic scope" value="Bacteria"/>
</dbReference>
<feature type="transmembrane region" description="Helical" evidence="4">
    <location>
        <begin position="32"/>
        <end position="54"/>
    </location>
</feature>
<sequence>MPEPDQDAPREEPRRRTRPAPIRRAPRRRQGWRALTGAGSLTVALLLGALGFALSTSSLDRSRDTVRELSEAELVELLHDVEQHDDELDEQRRVLLEQKAALAAGQDSSEAERQARQRAQELGILAGTVPASGEGIQMTIPAAGELGAPALLDAVQELRDAGAEVIEVNDRRVVASTWFVDDNEGQVVMDGEPLEPPYLVVAIGPAQTMATAMEIPGGVVESAQQEGSTVRVLVLDEVRIESVVPLDG</sequence>
<organism evidence="5 6">
    <name type="scientific">Kytococcus sedentarius (strain ATCC 14392 / DSM 20547 / JCM 11482 / CCUG 33030 / NBRC 15357 / NCTC 11040 / CCM 314 / 541)</name>
    <name type="common">Micrococcus sedentarius</name>
    <dbReference type="NCBI Taxonomy" id="478801"/>
    <lineage>
        <taxon>Bacteria</taxon>
        <taxon>Bacillati</taxon>
        <taxon>Actinomycetota</taxon>
        <taxon>Actinomycetes</taxon>
        <taxon>Micrococcales</taxon>
        <taxon>Kytococcaceae</taxon>
        <taxon>Kytococcus</taxon>
    </lineage>
</organism>
<dbReference type="KEGG" id="kse:Ksed_14990"/>
<keyword evidence="4" id="KW-1133">Transmembrane helix</keyword>
<comment type="similarity">
    <text evidence="1">Belongs to the UPF0749 family.</text>
</comment>
<dbReference type="HOGENOM" id="CLU_040273_0_0_11"/>
<evidence type="ECO:0000313" key="6">
    <source>
        <dbReference type="Proteomes" id="UP000006666"/>
    </source>
</evidence>
<evidence type="ECO:0000256" key="1">
    <source>
        <dbReference type="ARBA" id="ARBA00009108"/>
    </source>
</evidence>
<dbReference type="RefSeq" id="WP_015779467.1">
    <property type="nucleotide sequence ID" value="NC_013169.1"/>
</dbReference>
<evidence type="ECO:0000313" key="5">
    <source>
        <dbReference type="EMBL" id="ACV06522.1"/>
    </source>
</evidence>
<evidence type="ECO:0000256" key="2">
    <source>
        <dbReference type="SAM" id="Coils"/>
    </source>
</evidence>
<dbReference type="Pfam" id="PF05949">
    <property type="entry name" value="DUF881"/>
    <property type="match status" value="1"/>
</dbReference>
<dbReference type="InterPro" id="IPR010273">
    <property type="entry name" value="DUF881"/>
</dbReference>
<dbReference type="EMBL" id="CP001686">
    <property type="protein sequence ID" value="ACV06522.1"/>
    <property type="molecule type" value="Genomic_DNA"/>
</dbReference>
<gene>
    <name evidence="5" type="ordered locus">Ksed_14990</name>
</gene>
<keyword evidence="2" id="KW-0175">Coiled coil</keyword>
<feature type="region of interest" description="Disordered" evidence="3">
    <location>
        <begin position="1"/>
        <end position="31"/>
    </location>
</feature>
<dbReference type="AlphaFoldDB" id="C7NI15"/>
<keyword evidence="4" id="KW-0812">Transmembrane</keyword>
<proteinExistence type="inferred from homology"/>
<dbReference type="Gene3D" id="3.30.70.1880">
    <property type="entry name" value="Protein of unknown function DUF881"/>
    <property type="match status" value="1"/>
</dbReference>
<dbReference type="STRING" id="478801.Ksed_14990"/>
<evidence type="ECO:0000256" key="4">
    <source>
        <dbReference type="SAM" id="Phobius"/>
    </source>
</evidence>
<keyword evidence="6" id="KW-1185">Reference proteome</keyword>
<dbReference type="PANTHER" id="PTHR37313">
    <property type="entry name" value="UPF0749 PROTEIN RV1825"/>
    <property type="match status" value="1"/>
</dbReference>
<feature type="coiled-coil region" evidence="2">
    <location>
        <begin position="67"/>
        <end position="101"/>
    </location>
</feature>
<keyword evidence="4" id="KW-0472">Membrane</keyword>
<name>C7NI15_KYTSD</name>
<accession>C7NI15</accession>
<protein>
    <submittedName>
        <fullName evidence="5">Uncharacterized conserved protein</fullName>
    </submittedName>
</protein>
<dbReference type="Proteomes" id="UP000006666">
    <property type="component" value="Chromosome"/>
</dbReference>
<evidence type="ECO:0000256" key="3">
    <source>
        <dbReference type="SAM" id="MobiDB-lite"/>
    </source>
</evidence>
<dbReference type="GO" id="GO:0005886">
    <property type="term" value="C:plasma membrane"/>
    <property type="evidence" value="ECO:0007669"/>
    <property type="project" value="TreeGrafter"/>
</dbReference>